<keyword evidence="3" id="KW-1185">Reference proteome</keyword>
<accession>A0A4Y2U5N2</accession>
<dbReference type="OrthoDB" id="6431001at2759"/>
<protein>
    <submittedName>
        <fullName evidence="2">Uncharacterized protein</fullName>
    </submittedName>
</protein>
<organism evidence="2 3">
    <name type="scientific">Araneus ventricosus</name>
    <name type="common">Orbweaver spider</name>
    <name type="synonym">Epeira ventricosa</name>
    <dbReference type="NCBI Taxonomy" id="182803"/>
    <lineage>
        <taxon>Eukaryota</taxon>
        <taxon>Metazoa</taxon>
        <taxon>Ecdysozoa</taxon>
        <taxon>Arthropoda</taxon>
        <taxon>Chelicerata</taxon>
        <taxon>Arachnida</taxon>
        <taxon>Araneae</taxon>
        <taxon>Araneomorphae</taxon>
        <taxon>Entelegynae</taxon>
        <taxon>Araneoidea</taxon>
        <taxon>Araneidae</taxon>
        <taxon>Araneus</taxon>
    </lineage>
</organism>
<name>A0A4Y2U5N2_ARAVE</name>
<dbReference type="EMBL" id="BGPR01033088">
    <property type="protein sequence ID" value="GBO06897.1"/>
    <property type="molecule type" value="Genomic_DNA"/>
</dbReference>
<proteinExistence type="predicted"/>
<evidence type="ECO:0000256" key="1">
    <source>
        <dbReference type="SAM" id="MobiDB-lite"/>
    </source>
</evidence>
<comment type="caution">
    <text evidence="2">The sequence shown here is derived from an EMBL/GenBank/DDBJ whole genome shotgun (WGS) entry which is preliminary data.</text>
</comment>
<sequence>MKVYRAANSKWKFGKFVNRDGAPHYTVQVQGTLDRQHVEQIRPVGDQVPENDFIPNAPRPKEADVENELCSSFGTSEGVF</sequence>
<gene>
    <name evidence="2" type="ORF">AVEN_56322_1</name>
</gene>
<evidence type="ECO:0000313" key="3">
    <source>
        <dbReference type="Proteomes" id="UP000499080"/>
    </source>
</evidence>
<feature type="region of interest" description="Disordered" evidence="1">
    <location>
        <begin position="47"/>
        <end position="66"/>
    </location>
</feature>
<reference evidence="2 3" key="1">
    <citation type="journal article" date="2019" name="Sci. Rep.">
        <title>Orb-weaving spider Araneus ventricosus genome elucidates the spidroin gene catalogue.</title>
        <authorList>
            <person name="Kono N."/>
            <person name="Nakamura H."/>
            <person name="Ohtoshi R."/>
            <person name="Moran D.A.P."/>
            <person name="Shinohara A."/>
            <person name="Yoshida Y."/>
            <person name="Fujiwara M."/>
            <person name="Mori M."/>
            <person name="Tomita M."/>
            <person name="Arakawa K."/>
        </authorList>
    </citation>
    <scope>NUCLEOTIDE SEQUENCE [LARGE SCALE GENOMIC DNA]</scope>
</reference>
<evidence type="ECO:0000313" key="2">
    <source>
        <dbReference type="EMBL" id="GBO06897.1"/>
    </source>
</evidence>
<dbReference type="AlphaFoldDB" id="A0A4Y2U5N2"/>
<dbReference type="Proteomes" id="UP000499080">
    <property type="component" value="Unassembled WGS sequence"/>
</dbReference>